<dbReference type="Gene3D" id="1.10.510.10">
    <property type="entry name" value="Transferase(Phosphotransferase) domain 1"/>
    <property type="match status" value="1"/>
</dbReference>
<dbReference type="OMA" id="YVNVHTF"/>
<dbReference type="RefSeq" id="XP_015653059.1">
    <property type="nucleotide sequence ID" value="XM_015808168.1"/>
</dbReference>
<dbReference type="GO" id="GO:0004672">
    <property type="term" value="F:protein kinase activity"/>
    <property type="evidence" value="ECO:0007669"/>
    <property type="project" value="InterPro"/>
</dbReference>
<evidence type="ECO:0000313" key="8">
    <source>
        <dbReference type="EMBL" id="KPA74620.1"/>
    </source>
</evidence>
<dbReference type="GeneID" id="26909252"/>
<dbReference type="Proteomes" id="UP000037923">
    <property type="component" value="Unassembled WGS sequence"/>
</dbReference>
<dbReference type="EMBL" id="LGTL01000028">
    <property type="protein sequence ID" value="KPA74620.1"/>
    <property type="molecule type" value="Genomic_DNA"/>
</dbReference>
<evidence type="ECO:0000256" key="1">
    <source>
        <dbReference type="ARBA" id="ARBA00022679"/>
    </source>
</evidence>
<dbReference type="AlphaFoldDB" id="A0A0M9FRK2"/>
<evidence type="ECO:0000259" key="7">
    <source>
        <dbReference type="PROSITE" id="PS50011"/>
    </source>
</evidence>
<keyword evidence="6" id="KW-1133">Transmembrane helix</keyword>
<protein>
    <recommendedName>
        <fullName evidence="7">Protein kinase domain-containing protein</fullName>
    </recommendedName>
</protein>
<proteinExistence type="predicted"/>
<dbReference type="PROSITE" id="PS00108">
    <property type="entry name" value="PROTEIN_KINASE_ST"/>
    <property type="match status" value="1"/>
</dbReference>
<dbReference type="PANTHER" id="PTHR48016">
    <property type="entry name" value="MAP KINASE KINASE KINASE SSK2-RELATED-RELATED"/>
    <property type="match status" value="1"/>
</dbReference>
<keyword evidence="2" id="KW-0547">Nucleotide-binding</keyword>
<dbReference type="SUPFAM" id="SSF56112">
    <property type="entry name" value="Protein kinase-like (PK-like)"/>
    <property type="match status" value="1"/>
</dbReference>
<keyword evidence="6" id="KW-0812">Transmembrane</keyword>
<dbReference type="InterPro" id="IPR000719">
    <property type="entry name" value="Prot_kinase_dom"/>
</dbReference>
<dbReference type="VEuPathDB" id="TriTrypDB:LpyrH10_28_0020"/>
<feature type="transmembrane region" description="Helical" evidence="6">
    <location>
        <begin position="6"/>
        <end position="24"/>
    </location>
</feature>
<evidence type="ECO:0000313" key="9">
    <source>
        <dbReference type="Proteomes" id="UP000037923"/>
    </source>
</evidence>
<evidence type="ECO:0000256" key="5">
    <source>
        <dbReference type="SAM" id="MobiDB-lite"/>
    </source>
</evidence>
<feature type="domain" description="Protein kinase" evidence="7">
    <location>
        <begin position="532"/>
        <end position="804"/>
    </location>
</feature>
<dbReference type="InterPro" id="IPR011009">
    <property type="entry name" value="Kinase-like_dom_sf"/>
</dbReference>
<dbReference type="Pfam" id="PF00069">
    <property type="entry name" value="Pkinase"/>
    <property type="match status" value="1"/>
</dbReference>
<organism evidence="8 9">
    <name type="scientific">Leptomonas pyrrhocoris</name>
    <name type="common">Firebug parasite</name>
    <dbReference type="NCBI Taxonomy" id="157538"/>
    <lineage>
        <taxon>Eukaryota</taxon>
        <taxon>Discoba</taxon>
        <taxon>Euglenozoa</taxon>
        <taxon>Kinetoplastea</taxon>
        <taxon>Metakinetoplastina</taxon>
        <taxon>Trypanosomatida</taxon>
        <taxon>Trypanosomatidae</taxon>
        <taxon>Leishmaniinae</taxon>
        <taxon>Leptomonas</taxon>
    </lineage>
</organism>
<feature type="region of interest" description="Disordered" evidence="5">
    <location>
        <begin position="156"/>
        <end position="178"/>
    </location>
</feature>
<gene>
    <name evidence="8" type="ORF">ABB37_08969</name>
</gene>
<dbReference type="SMART" id="SM00220">
    <property type="entry name" value="S_TKc"/>
    <property type="match status" value="1"/>
</dbReference>
<dbReference type="PANTHER" id="PTHR48016:SF56">
    <property type="entry name" value="MAPKK KINASE"/>
    <property type="match status" value="1"/>
</dbReference>
<keyword evidence="3" id="KW-0418">Kinase</keyword>
<keyword evidence="1" id="KW-0808">Transferase</keyword>
<reference evidence="8 9" key="1">
    <citation type="submission" date="2015-07" db="EMBL/GenBank/DDBJ databases">
        <title>High-quality genome of monoxenous trypanosomatid Leptomonas pyrrhocoris.</title>
        <authorList>
            <person name="Flegontov P."/>
            <person name="Butenko A."/>
            <person name="Firsov S."/>
            <person name="Vlcek C."/>
            <person name="Logacheva M.D."/>
            <person name="Field M."/>
            <person name="Filatov D."/>
            <person name="Flegontova O."/>
            <person name="Gerasimov E."/>
            <person name="Jackson A.P."/>
            <person name="Kelly S."/>
            <person name="Opperdoes F."/>
            <person name="O'Reilly A."/>
            <person name="Votypka J."/>
            <person name="Yurchenko V."/>
            <person name="Lukes J."/>
        </authorList>
    </citation>
    <scope>NUCLEOTIDE SEQUENCE [LARGE SCALE GENOMIC DNA]</scope>
    <source>
        <strain evidence="8">H10</strain>
    </source>
</reference>
<dbReference type="InterPro" id="IPR008271">
    <property type="entry name" value="Ser/Thr_kinase_AS"/>
</dbReference>
<dbReference type="InterPro" id="IPR050538">
    <property type="entry name" value="MAP_kinase_kinase_kinase"/>
</dbReference>
<evidence type="ECO:0000256" key="2">
    <source>
        <dbReference type="ARBA" id="ARBA00022741"/>
    </source>
</evidence>
<feature type="transmembrane region" description="Helical" evidence="6">
    <location>
        <begin position="56"/>
        <end position="77"/>
    </location>
</feature>
<comment type="caution">
    <text evidence="8">The sequence shown here is derived from an EMBL/GenBank/DDBJ whole genome shotgun (WGS) entry which is preliminary data.</text>
</comment>
<keyword evidence="6" id="KW-0472">Membrane</keyword>
<evidence type="ECO:0000256" key="3">
    <source>
        <dbReference type="ARBA" id="ARBA00022777"/>
    </source>
</evidence>
<keyword evidence="9" id="KW-1185">Reference proteome</keyword>
<dbReference type="OrthoDB" id="4062651at2759"/>
<keyword evidence="4" id="KW-0067">ATP-binding</keyword>
<sequence length="816" mass="90417">MALLTVPWVLCTACLVAVILYVNVHNFSVDGTLKSAARAEGVLGAVPNTHRDTARYTLLAVSIAVFLLHLGLSYLLFRQAYHILSGVSASLLDLSTMVEMIHRLRCGIFFFVDSVQRARGVAESGRYWVMEFSSFKEISAAEEALNAVSLHMSTQQADAGRQTAENDGDGPTLHTSPSVSGSFQRSFLQSLSFFPAAQLSAAAAEMSAFRRSNGAYGNDVFSHPLAESFVSQPGRARQVSPGLELSFSTEFVASARPFDLTLRGRHVALLQISFLTYRQLMQGEADAVVHITNKFLSAVLLCVRRFDAHLVELYNDSAILSWNGFVESSGDYVLTCAQCGCWLYQNFLQGLKEEESGAFFNLAGYAGHVVCGTTSEHSYVLHGRPVTILRELPSLLEQRYCKYVWIGASPPPNTQDNFPCVQWGSVLAEQNFSLDLYVLGAPPDDLRCSNRQQRVWHAPEWKVFGEESACMAEARGASLSAVDTTDEERGGAKVVERPSNTIRVVNNRPVALKEGNGLPQLETFYDGNNILYQLSNTLLGESKSCVVRLALSHNGILVAVKEIKIERGDVSTMRRRRYQREKRIVVAQGDRLEWMNEVRIMEQLHHTCIVGYISFQETYDKLRIVMEYVGGGNLLQFVASDSQEGVGRPPMEVLLRSVLEGIDFLHRHGILHGDIKPQNVLVPDSGPCKIADFGISRRVSHASTHPVEGTPFYMAPEATRGEATIASDIWSFGIMMAEVLTGRLPYDPDISDSYLIAQFMFGGDVERHLCTPLEPAANDVFLACTQYDFTARKTASELLQMPYFEKKTKTTSMDSR</sequence>
<dbReference type="PROSITE" id="PS50011">
    <property type="entry name" value="PROTEIN_KINASE_DOM"/>
    <property type="match status" value="1"/>
</dbReference>
<evidence type="ECO:0000256" key="6">
    <source>
        <dbReference type="SAM" id="Phobius"/>
    </source>
</evidence>
<name>A0A0M9FRK2_LEPPY</name>
<dbReference type="GO" id="GO:0005524">
    <property type="term" value="F:ATP binding"/>
    <property type="evidence" value="ECO:0007669"/>
    <property type="project" value="UniProtKB-KW"/>
</dbReference>
<accession>A0A0M9FRK2</accession>
<evidence type="ECO:0000256" key="4">
    <source>
        <dbReference type="ARBA" id="ARBA00022840"/>
    </source>
</evidence>